<dbReference type="Proteomes" id="UP000603234">
    <property type="component" value="Unassembled WGS sequence"/>
</dbReference>
<dbReference type="RefSeq" id="WP_186841340.1">
    <property type="nucleotide sequence ID" value="NZ_WJBC01000003.1"/>
</dbReference>
<evidence type="ECO:0000313" key="2">
    <source>
        <dbReference type="EMBL" id="MBC3803428.1"/>
    </source>
</evidence>
<gene>
    <name evidence="2" type="ORF">GH808_03135</name>
</gene>
<reference evidence="2 3" key="1">
    <citation type="journal article" date="2020" name="mSystems">
        <title>Defining Genomic and Predicted Metabolic Features of the Acetobacterium Genus.</title>
        <authorList>
            <person name="Ross D.E."/>
            <person name="Marshall C.W."/>
            <person name="Gulliver D."/>
            <person name="May H.D."/>
            <person name="Norman R.S."/>
        </authorList>
    </citation>
    <scope>NUCLEOTIDE SEQUENCE [LARGE SCALE GENOMIC DNA]</scope>
    <source>
        <strain evidence="2 3">DSM 8238</strain>
    </source>
</reference>
<name>A0ABR6WSR6_9FIRM</name>
<dbReference type="Gene3D" id="3.30.1370.80">
    <property type="entry name" value="Molybdopterin cofactor biosynthesis MoaD-related, C-terminal domain"/>
    <property type="match status" value="1"/>
</dbReference>
<proteinExistence type="predicted"/>
<dbReference type="Pfam" id="PF09189">
    <property type="entry name" value="MoaD_arch"/>
    <property type="match status" value="1"/>
</dbReference>
<evidence type="ECO:0000313" key="3">
    <source>
        <dbReference type="Proteomes" id="UP000603234"/>
    </source>
</evidence>
<organism evidence="2 3">
    <name type="scientific">Acetobacterium fimetarium</name>
    <dbReference type="NCBI Taxonomy" id="52691"/>
    <lineage>
        <taxon>Bacteria</taxon>
        <taxon>Bacillati</taxon>
        <taxon>Bacillota</taxon>
        <taxon>Clostridia</taxon>
        <taxon>Eubacteriales</taxon>
        <taxon>Eubacteriaceae</taxon>
        <taxon>Acetobacterium</taxon>
    </lineage>
</organism>
<dbReference type="EMBL" id="WJBC01000003">
    <property type="protein sequence ID" value="MBC3803428.1"/>
    <property type="molecule type" value="Genomic_DNA"/>
</dbReference>
<accession>A0ABR6WSR6</accession>
<dbReference type="InterPro" id="IPR015272">
    <property type="entry name" value="MoadD_C"/>
</dbReference>
<evidence type="ECO:0000259" key="1">
    <source>
        <dbReference type="Pfam" id="PF09189"/>
    </source>
</evidence>
<feature type="domain" description="Molybdopterin cofactor biosynthesis MoaD-related C-terminal" evidence="1">
    <location>
        <begin position="15"/>
        <end position="95"/>
    </location>
</feature>
<comment type="caution">
    <text evidence="2">The sequence shown here is derived from an EMBL/GenBank/DDBJ whole genome shotgun (WGS) entry which is preliminary data.</text>
</comment>
<dbReference type="InterPro" id="IPR036473">
    <property type="entry name" value="Mopterin_CF_MoaD-rel_C_sf"/>
</dbReference>
<keyword evidence="3" id="KW-1185">Reference proteome</keyword>
<protein>
    <recommendedName>
        <fullName evidence="1">Molybdopterin cofactor biosynthesis MoaD-related C-terminal domain-containing protein</fullName>
    </recommendedName>
</protein>
<sequence length="95" mass="11055">MSCSEIEASDKYTVKKLEMRGIPRSEFERYLKKTAEKVIKDTYYGDGWQVTLSDQRQEDFGSFSIVVVEVTITAEKHQFESFLRTFRINFLRGGG</sequence>